<gene>
    <name evidence="2" type="ORF">UXM345_LOCUS29661</name>
</gene>
<feature type="non-terminal residue" evidence="2">
    <location>
        <position position="1"/>
    </location>
</feature>
<dbReference type="AlphaFoldDB" id="A0A820DFD8"/>
<comment type="caution">
    <text evidence="2">The sequence shown here is derived from an EMBL/GenBank/DDBJ whole genome shotgun (WGS) entry which is preliminary data.</text>
</comment>
<dbReference type="Proteomes" id="UP000663842">
    <property type="component" value="Unassembled WGS sequence"/>
</dbReference>
<proteinExistence type="predicted"/>
<reference evidence="2" key="1">
    <citation type="submission" date="2021-02" db="EMBL/GenBank/DDBJ databases">
        <authorList>
            <person name="Nowell W R."/>
        </authorList>
    </citation>
    <scope>NUCLEOTIDE SEQUENCE</scope>
</reference>
<dbReference type="EMBL" id="CAJOBF010007391">
    <property type="protein sequence ID" value="CAF4231359.1"/>
    <property type="molecule type" value="Genomic_DNA"/>
</dbReference>
<evidence type="ECO:0000313" key="2">
    <source>
        <dbReference type="EMBL" id="CAF4231359.1"/>
    </source>
</evidence>
<evidence type="ECO:0000256" key="1">
    <source>
        <dbReference type="SAM" id="MobiDB-lite"/>
    </source>
</evidence>
<organism evidence="2 3">
    <name type="scientific">Rotaria magnacalcarata</name>
    <dbReference type="NCBI Taxonomy" id="392030"/>
    <lineage>
        <taxon>Eukaryota</taxon>
        <taxon>Metazoa</taxon>
        <taxon>Spiralia</taxon>
        <taxon>Gnathifera</taxon>
        <taxon>Rotifera</taxon>
        <taxon>Eurotatoria</taxon>
        <taxon>Bdelloidea</taxon>
        <taxon>Philodinida</taxon>
        <taxon>Philodinidae</taxon>
        <taxon>Rotaria</taxon>
    </lineage>
</organism>
<sequence>LLVSLVIQRALFGLLAFLPIYFTAYETGRHQVSEICIISLRSPPKAKLSSFFSNFLTVSYGKSIESCRGNTLKFASKIPIKPNFTNNHKEFLDTTSNNDANSKSLGGIKNKDKSQPLVSKLGVTRLSLSHESANSCKKTQNNTNKFKTSTTTTITKAENHLNNEKYQVKINSFNHDDDDSLNSNPIRGEDGML</sequence>
<protein>
    <submittedName>
        <fullName evidence="2">Uncharacterized protein</fullName>
    </submittedName>
</protein>
<evidence type="ECO:0000313" key="3">
    <source>
        <dbReference type="Proteomes" id="UP000663842"/>
    </source>
</evidence>
<accession>A0A820DFD8</accession>
<name>A0A820DFD8_9BILA</name>
<feature type="region of interest" description="Disordered" evidence="1">
    <location>
        <begin position="173"/>
        <end position="193"/>
    </location>
</feature>